<evidence type="ECO:0000313" key="4">
    <source>
        <dbReference type="Proteomes" id="UP001164712"/>
    </source>
</evidence>
<dbReference type="Pfam" id="PF01337">
    <property type="entry name" value="Barstar"/>
    <property type="match status" value="1"/>
</dbReference>
<protein>
    <submittedName>
        <fullName evidence="3">Barstar family protein</fullName>
    </submittedName>
</protein>
<accession>A0ABY7HN68</accession>
<evidence type="ECO:0000259" key="2">
    <source>
        <dbReference type="Pfam" id="PF01337"/>
    </source>
</evidence>
<dbReference type="InterPro" id="IPR000468">
    <property type="entry name" value="Barstar"/>
</dbReference>
<name>A0ABY7HN68_9GAMM</name>
<evidence type="ECO:0000313" key="3">
    <source>
        <dbReference type="EMBL" id="WAT00316.1"/>
    </source>
</evidence>
<feature type="domain" description="Barstar (barnase inhibitor)" evidence="2">
    <location>
        <begin position="1"/>
        <end position="81"/>
    </location>
</feature>
<organism evidence="3 4">
    <name type="scientific">Rouxiella chamberiensis</name>
    <dbReference type="NCBI Taxonomy" id="1513468"/>
    <lineage>
        <taxon>Bacteria</taxon>
        <taxon>Pseudomonadati</taxon>
        <taxon>Pseudomonadota</taxon>
        <taxon>Gammaproteobacteria</taxon>
        <taxon>Enterobacterales</taxon>
        <taxon>Yersiniaceae</taxon>
        <taxon>Rouxiella</taxon>
    </lineage>
</organism>
<gene>
    <name evidence="3" type="ORF">O1V66_15300</name>
</gene>
<evidence type="ECO:0000256" key="1">
    <source>
        <dbReference type="ARBA" id="ARBA00006845"/>
    </source>
</evidence>
<dbReference type="EMBL" id="CP114058">
    <property type="protein sequence ID" value="WAT00316.1"/>
    <property type="molecule type" value="Genomic_DNA"/>
</dbReference>
<dbReference type="Proteomes" id="UP001164712">
    <property type="component" value="Chromosome"/>
</dbReference>
<proteinExistence type="inferred from homology"/>
<dbReference type="SUPFAM" id="SSF52038">
    <property type="entry name" value="Barstar-related"/>
    <property type="match status" value="1"/>
</dbReference>
<dbReference type="Gene3D" id="3.30.370.10">
    <property type="entry name" value="Barstar-like"/>
    <property type="match status" value="1"/>
</dbReference>
<keyword evidence="4" id="KW-1185">Reference proteome</keyword>
<dbReference type="RefSeq" id="WP_045048327.1">
    <property type="nucleotide sequence ID" value="NZ_CP114058.1"/>
</dbReference>
<comment type="similarity">
    <text evidence="1">Belongs to the barstar family.</text>
</comment>
<reference evidence="3" key="1">
    <citation type="submission" date="2022-12" db="EMBL/GenBank/DDBJ databases">
        <title>Complete genome sequence of an Australian strain of Rouxiella badensis DAR84756 and resolution of the R. badensis DSM100043 and R. chamberiensis DSM28324 genomes.</title>
        <authorList>
            <person name="Paul S."/>
            <person name="Anderson P.J."/>
            <person name="Maynard G."/>
            <person name="Dyall-Smith M."/>
            <person name="Kudinha T."/>
        </authorList>
    </citation>
    <scope>NUCLEOTIDE SEQUENCE</scope>
    <source>
        <strain evidence="3">DSM 28324</strain>
    </source>
</reference>
<sequence>MKKAVFDFNHIPDLSAFYADFAQQFALGDEFGANLDALWDVVTGGIPLPAEIDFTNLNAARKRKFGSLVLLFEEAEEELDGELRFNLFDKAVAKKP</sequence>
<dbReference type="InterPro" id="IPR035905">
    <property type="entry name" value="Barstar-like_sf"/>
</dbReference>